<dbReference type="AlphaFoldDB" id="A0A1M5ALB7"/>
<evidence type="ECO:0000313" key="2">
    <source>
        <dbReference type="EMBL" id="SHF31039.1"/>
    </source>
</evidence>
<dbReference type="EMBL" id="FQUX01000003">
    <property type="protein sequence ID" value="SHF31039.1"/>
    <property type="molecule type" value="Genomic_DNA"/>
</dbReference>
<dbReference type="RefSeq" id="WP_084532569.1">
    <property type="nucleotide sequence ID" value="NZ_FQUX01000003.1"/>
</dbReference>
<protein>
    <submittedName>
        <fullName evidence="2">Uncharacterized protein</fullName>
    </submittedName>
</protein>
<dbReference type="Proteomes" id="UP000184406">
    <property type="component" value="Unassembled WGS sequence"/>
</dbReference>
<feature type="coiled-coil region" evidence="1">
    <location>
        <begin position="51"/>
        <end position="125"/>
    </location>
</feature>
<name>A0A1M5ALB7_9FLAO</name>
<accession>A0A1M5ALB7</accession>
<keyword evidence="3" id="KW-1185">Reference proteome</keyword>
<dbReference type="OrthoDB" id="1431622at2"/>
<proteinExistence type="predicted"/>
<reference evidence="3" key="1">
    <citation type="submission" date="2016-11" db="EMBL/GenBank/DDBJ databases">
        <authorList>
            <person name="Varghese N."/>
            <person name="Submissions S."/>
        </authorList>
    </citation>
    <scope>NUCLEOTIDE SEQUENCE [LARGE SCALE GENOMIC DNA]</scope>
    <source>
        <strain evidence="3">DSM 17539</strain>
    </source>
</reference>
<evidence type="ECO:0000256" key="1">
    <source>
        <dbReference type="SAM" id="Coils"/>
    </source>
</evidence>
<keyword evidence="1" id="KW-0175">Coiled coil</keyword>
<evidence type="ECO:0000313" key="3">
    <source>
        <dbReference type="Proteomes" id="UP000184406"/>
    </source>
</evidence>
<sequence>MEKKNTATDNGRQVALMHWKIQQWKLRFQLMDDEIVFIKNLLDSNAFKPNIPNLFERLQDYKTRLQDIENRNADVRSKISLHENSLGSDLDIADSSISAADVKKNDSLQLEVDECQGDYQNLKSEIFNYTGSILIMNKPEVK</sequence>
<organism evidence="2 3">
    <name type="scientific">Arenibacter palladensis</name>
    <dbReference type="NCBI Taxonomy" id="237373"/>
    <lineage>
        <taxon>Bacteria</taxon>
        <taxon>Pseudomonadati</taxon>
        <taxon>Bacteroidota</taxon>
        <taxon>Flavobacteriia</taxon>
        <taxon>Flavobacteriales</taxon>
        <taxon>Flavobacteriaceae</taxon>
        <taxon>Arenibacter</taxon>
    </lineage>
</organism>
<gene>
    <name evidence="2" type="ORF">SAMN03080594_103301</name>
</gene>